<keyword evidence="3" id="KW-1185">Reference proteome</keyword>
<dbReference type="EMBL" id="UYRV01002148">
    <property type="protein sequence ID" value="VDK48179.1"/>
    <property type="molecule type" value="Genomic_DNA"/>
</dbReference>
<dbReference type="AlphaFoldDB" id="A0A3P6QHM3"/>
<feature type="region of interest" description="Disordered" evidence="1">
    <location>
        <begin position="38"/>
        <end position="57"/>
    </location>
</feature>
<evidence type="ECO:0000313" key="3">
    <source>
        <dbReference type="Proteomes" id="UP000271889"/>
    </source>
</evidence>
<evidence type="ECO:0000256" key="1">
    <source>
        <dbReference type="SAM" id="MobiDB-lite"/>
    </source>
</evidence>
<sequence length="422" mass="46641">MTWASSRRLVITNDVPQIVVANSTSRCHDRGGTVFTSYSSRGASSPNARGGFQAGRGGCSTGYQIRNSSTPRGGASYYAWRSNSNIVTSSRGGAVPVTTYYRGGSAYQTRTPNFYPRSSSLSTVVNLPGVSSRPAQNDPTVTAPKFFPMSLNATPQFVDNVGIPLQYPLPMRRVSHQLQPLSPRRDIRLQTPQAIMVSKKAPIGVDVSCGGSSAHASGRSGGDASGDTSRAVQVKEEQNASESSEANRGDAEENEDDGGDSPDVLRNNEDTWDFWDRRDSPMAELLHSDKLCKAQLIFLNVPRLAYGQQHVVRSLIHREINSNLPILDIHITYRKWTVRFYRSEDAVQVLRHFNGFSFRNHKLLVRACQNNAAFGDVASLEEAAQMENEERRALPDVSSDSRTEHDAIWTLAEWKDILEFKK</sequence>
<dbReference type="Proteomes" id="UP000271889">
    <property type="component" value="Unassembled WGS sequence"/>
</dbReference>
<evidence type="ECO:0008006" key="4">
    <source>
        <dbReference type="Google" id="ProtNLM"/>
    </source>
</evidence>
<proteinExistence type="predicted"/>
<dbReference type="OrthoDB" id="5778082at2759"/>
<protein>
    <recommendedName>
        <fullName evidence="4">RRM domain-containing protein</fullName>
    </recommendedName>
</protein>
<feature type="compositionally biased region" description="Polar residues" evidence="1">
    <location>
        <begin position="38"/>
        <end position="47"/>
    </location>
</feature>
<evidence type="ECO:0000313" key="2">
    <source>
        <dbReference type="EMBL" id="VDK48179.1"/>
    </source>
</evidence>
<name>A0A3P6QHM3_CYLGO</name>
<reference evidence="2 3" key="1">
    <citation type="submission" date="2018-11" db="EMBL/GenBank/DDBJ databases">
        <authorList>
            <consortium name="Pathogen Informatics"/>
        </authorList>
    </citation>
    <scope>NUCLEOTIDE SEQUENCE [LARGE SCALE GENOMIC DNA]</scope>
</reference>
<gene>
    <name evidence="2" type="ORF">CGOC_LOCUS1211</name>
</gene>
<accession>A0A3P6QHM3</accession>
<feature type="region of interest" description="Disordered" evidence="1">
    <location>
        <begin position="208"/>
        <end position="268"/>
    </location>
</feature>
<organism evidence="2 3">
    <name type="scientific">Cylicostephanus goldi</name>
    <name type="common">Nematode worm</name>
    <dbReference type="NCBI Taxonomy" id="71465"/>
    <lineage>
        <taxon>Eukaryota</taxon>
        <taxon>Metazoa</taxon>
        <taxon>Ecdysozoa</taxon>
        <taxon>Nematoda</taxon>
        <taxon>Chromadorea</taxon>
        <taxon>Rhabditida</taxon>
        <taxon>Rhabditina</taxon>
        <taxon>Rhabditomorpha</taxon>
        <taxon>Strongyloidea</taxon>
        <taxon>Strongylidae</taxon>
        <taxon>Cylicostephanus</taxon>
    </lineage>
</organism>